<dbReference type="SUPFAM" id="SSF52833">
    <property type="entry name" value="Thioredoxin-like"/>
    <property type="match status" value="1"/>
</dbReference>
<accession>A0A699YZY6</accession>
<organism evidence="4 5">
    <name type="scientific">Haematococcus lacustris</name>
    <name type="common">Green alga</name>
    <name type="synonym">Haematococcus pluvialis</name>
    <dbReference type="NCBI Taxonomy" id="44745"/>
    <lineage>
        <taxon>Eukaryota</taxon>
        <taxon>Viridiplantae</taxon>
        <taxon>Chlorophyta</taxon>
        <taxon>core chlorophytes</taxon>
        <taxon>Chlorophyceae</taxon>
        <taxon>CS clade</taxon>
        <taxon>Chlamydomonadales</taxon>
        <taxon>Haematococcaceae</taxon>
        <taxon>Haematococcus</taxon>
    </lineage>
</organism>
<evidence type="ECO:0000313" key="5">
    <source>
        <dbReference type="Proteomes" id="UP000485058"/>
    </source>
</evidence>
<keyword evidence="2" id="KW-0732">Signal</keyword>
<feature type="domain" description="Thioredoxin" evidence="3">
    <location>
        <begin position="68"/>
        <end position="123"/>
    </location>
</feature>
<comment type="caution">
    <text evidence="4">The sequence shown here is derived from an EMBL/GenBank/DDBJ whole genome shotgun (WGS) entry which is preliminary data.</text>
</comment>
<dbReference type="Pfam" id="PF00085">
    <property type="entry name" value="Thioredoxin"/>
    <property type="match status" value="1"/>
</dbReference>
<feature type="chain" id="PRO_5025546456" evidence="2">
    <location>
        <begin position="18"/>
        <end position="134"/>
    </location>
</feature>
<dbReference type="EMBL" id="BLLF01000904">
    <property type="protein sequence ID" value="GFH15817.1"/>
    <property type="molecule type" value="Genomic_DNA"/>
</dbReference>
<name>A0A699YZY6_HAELA</name>
<evidence type="ECO:0000259" key="3">
    <source>
        <dbReference type="Pfam" id="PF00085"/>
    </source>
</evidence>
<dbReference type="PANTHER" id="PTHR46115">
    <property type="entry name" value="THIOREDOXIN-LIKE PROTEIN 1"/>
    <property type="match status" value="1"/>
</dbReference>
<dbReference type="AlphaFoldDB" id="A0A699YZY6"/>
<evidence type="ECO:0000256" key="1">
    <source>
        <dbReference type="ARBA" id="ARBA00023157"/>
    </source>
</evidence>
<evidence type="ECO:0000256" key="2">
    <source>
        <dbReference type="SAM" id="SignalP"/>
    </source>
</evidence>
<proteinExistence type="predicted"/>
<keyword evidence="5" id="KW-1185">Reference proteome</keyword>
<protein>
    <submittedName>
        <fullName evidence="4">Thioredoxin</fullName>
    </submittedName>
</protein>
<dbReference type="CDD" id="cd02947">
    <property type="entry name" value="TRX_family"/>
    <property type="match status" value="1"/>
</dbReference>
<dbReference type="Proteomes" id="UP000485058">
    <property type="component" value="Unassembled WGS sequence"/>
</dbReference>
<gene>
    <name evidence="4" type="ORF">HaLaN_12122</name>
</gene>
<reference evidence="4 5" key="1">
    <citation type="submission" date="2020-02" db="EMBL/GenBank/DDBJ databases">
        <title>Draft genome sequence of Haematococcus lacustris strain NIES-144.</title>
        <authorList>
            <person name="Morimoto D."/>
            <person name="Nakagawa S."/>
            <person name="Yoshida T."/>
            <person name="Sawayama S."/>
        </authorList>
    </citation>
    <scope>NUCLEOTIDE SEQUENCE [LARGE SCALE GENOMIC DNA]</scope>
    <source>
        <strain evidence="4 5">NIES-144</strain>
    </source>
</reference>
<dbReference type="InterPro" id="IPR013766">
    <property type="entry name" value="Thioredoxin_domain"/>
</dbReference>
<feature type="signal peptide" evidence="2">
    <location>
        <begin position="1"/>
        <end position="17"/>
    </location>
</feature>
<keyword evidence="1" id="KW-1015">Disulfide bond</keyword>
<sequence length="134" mass="14081">MQRVLPLALGGLSPALGVLRTLGVRGLAVGAGDSSQKPVGGVLEVQTDQQYQELLSATGPNSSVAILDFTAKIKFLKLDIDTPELSGIVQQNGITGVPTFIFLEQGKEVERVNGANLQLLKSLITKYAGQHGKA</sequence>
<dbReference type="InterPro" id="IPR036249">
    <property type="entry name" value="Thioredoxin-like_sf"/>
</dbReference>
<dbReference type="Gene3D" id="3.40.30.10">
    <property type="entry name" value="Glutaredoxin"/>
    <property type="match status" value="1"/>
</dbReference>
<evidence type="ECO:0000313" key="4">
    <source>
        <dbReference type="EMBL" id="GFH15817.1"/>
    </source>
</evidence>